<accession>A0AAV2E0H3</accession>
<name>A0AAV2E0H3_9ROSI</name>
<feature type="region of interest" description="Disordered" evidence="1">
    <location>
        <begin position="14"/>
        <end position="35"/>
    </location>
</feature>
<feature type="compositionally biased region" description="Low complexity" evidence="1">
    <location>
        <begin position="96"/>
        <end position="112"/>
    </location>
</feature>
<reference evidence="2 3" key="1">
    <citation type="submission" date="2024-04" db="EMBL/GenBank/DDBJ databases">
        <authorList>
            <person name="Fracassetti M."/>
        </authorList>
    </citation>
    <scope>NUCLEOTIDE SEQUENCE [LARGE SCALE GENOMIC DNA]</scope>
</reference>
<organism evidence="2 3">
    <name type="scientific">Linum trigynum</name>
    <dbReference type="NCBI Taxonomy" id="586398"/>
    <lineage>
        <taxon>Eukaryota</taxon>
        <taxon>Viridiplantae</taxon>
        <taxon>Streptophyta</taxon>
        <taxon>Embryophyta</taxon>
        <taxon>Tracheophyta</taxon>
        <taxon>Spermatophyta</taxon>
        <taxon>Magnoliopsida</taxon>
        <taxon>eudicotyledons</taxon>
        <taxon>Gunneridae</taxon>
        <taxon>Pentapetalae</taxon>
        <taxon>rosids</taxon>
        <taxon>fabids</taxon>
        <taxon>Malpighiales</taxon>
        <taxon>Linaceae</taxon>
        <taxon>Linum</taxon>
    </lineage>
</organism>
<evidence type="ECO:0000313" key="2">
    <source>
        <dbReference type="EMBL" id="CAL1379273.1"/>
    </source>
</evidence>
<feature type="compositionally biased region" description="Low complexity" evidence="1">
    <location>
        <begin position="14"/>
        <end position="23"/>
    </location>
</feature>
<dbReference type="AlphaFoldDB" id="A0AAV2E0H3"/>
<dbReference type="Proteomes" id="UP001497516">
    <property type="component" value="Chromosome 3"/>
</dbReference>
<evidence type="ECO:0000313" key="3">
    <source>
        <dbReference type="Proteomes" id="UP001497516"/>
    </source>
</evidence>
<protein>
    <submittedName>
        <fullName evidence="2">Uncharacterized protein</fullName>
    </submittedName>
</protein>
<gene>
    <name evidence="2" type="ORF">LTRI10_LOCUS20803</name>
</gene>
<feature type="region of interest" description="Disordered" evidence="1">
    <location>
        <begin position="96"/>
        <end position="118"/>
    </location>
</feature>
<proteinExistence type="predicted"/>
<keyword evidence="3" id="KW-1185">Reference proteome</keyword>
<dbReference type="EMBL" id="OZ034816">
    <property type="protein sequence ID" value="CAL1379273.1"/>
    <property type="molecule type" value="Genomic_DNA"/>
</dbReference>
<evidence type="ECO:0000256" key="1">
    <source>
        <dbReference type="SAM" id="MobiDB-lite"/>
    </source>
</evidence>
<sequence length="118" mass="12795">MILEPREKEKLLLLSSTSQSSRSTAGAPPGQSIEGHQLPLVAANLGFGRWILRASNLGFNREDEVWVSIEEGEKKPTTLIPLTSSALYPHLLCHSSPSSLRPQSLPQSPSASFALHLP</sequence>